<evidence type="ECO:0000256" key="5">
    <source>
        <dbReference type="ARBA" id="ARBA00023709"/>
    </source>
</evidence>
<keyword evidence="4" id="KW-0443">Lipid metabolism</keyword>
<dbReference type="GO" id="GO:0006635">
    <property type="term" value="P:fatty acid beta-oxidation"/>
    <property type="evidence" value="ECO:0007669"/>
    <property type="project" value="TreeGrafter"/>
</dbReference>
<dbReference type="AlphaFoldDB" id="A0A378TFV0"/>
<dbReference type="PANTHER" id="PTHR11941:SF54">
    <property type="entry name" value="ENOYL-COA HYDRATASE, MITOCHONDRIAL"/>
    <property type="match status" value="1"/>
</dbReference>
<keyword evidence="9" id="KW-1185">Reference proteome</keyword>
<dbReference type="RefSeq" id="WP_115278468.1">
    <property type="nucleotide sequence ID" value="NZ_AP022600.1"/>
</dbReference>
<dbReference type="CDD" id="cd06558">
    <property type="entry name" value="crotonase-like"/>
    <property type="match status" value="1"/>
</dbReference>
<evidence type="ECO:0000256" key="7">
    <source>
        <dbReference type="RuleBase" id="RU003707"/>
    </source>
</evidence>
<reference evidence="8 9" key="1">
    <citation type="submission" date="2018-06" db="EMBL/GenBank/DDBJ databases">
        <authorList>
            <consortium name="Pathogen Informatics"/>
            <person name="Doyle S."/>
        </authorList>
    </citation>
    <scope>NUCLEOTIDE SEQUENCE [LARGE SCALE GENOMIC DNA]</scope>
    <source>
        <strain evidence="8 9">NCTC10821</strain>
    </source>
</reference>
<dbReference type="InterPro" id="IPR029045">
    <property type="entry name" value="ClpP/crotonase-like_dom_sf"/>
</dbReference>
<keyword evidence="8" id="KW-0456">Lyase</keyword>
<proteinExistence type="inferred from homology"/>
<sequence>MTEPTVLLDVRDGVAWLHLNRPRQLNALSRDLTRELNTVLDRIEANPRCRVIVVTGVGRAFSAGGDLTEFKRHLDAGDHDGLLRLIDDTATTLSRFEDTSRPVIAAVNGIAVAGGMEMLLCCDIVVAAESALMGDGHAKYGVIPGAGGAARLVHKVSSNSAARLLLTGELFPAGHRVFTGLVDEVVPDDCLRDRAHQLAVQMARLSPLALGHIKAVAREARHQPVSVGLKLELAAFADYVGSKDFAEGMAAFSQRRIPEFHGR</sequence>
<dbReference type="EMBL" id="UGQT01000001">
    <property type="protein sequence ID" value="STZ58745.1"/>
    <property type="molecule type" value="Genomic_DNA"/>
</dbReference>
<evidence type="ECO:0000313" key="8">
    <source>
        <dbReference type="EMBL" id="STZ58745.1"/>
    </source>
</evidence>
<gene>
    <name evidence="8" type="primary">echA8_5</name>
    <name evidence="8" type="ORF">NCTC10821_02260</name>
</gene>
<keyword evidence="8" id="KW-0413">Isomerase</keyword>
<evidence type="ECO:0000256" key="4">
    <source>
        <dbReference type="ARBA" id="ARBA00023098"/>
    </source>
</evidence>
<dbReference type="Proteomes" id="UP000254978">
    <property type="component" value="Unassembled WGS sequence"/>
</dbReference>
<evidence type="ECO:0000256" key="2">
    <source>
        <dbReference type="ARBA" id="ARBA00005254"/>
    </source>
</evidence>
<dbReference type="PROSITE" id="PS00166">
    <property type="entry name" value="ENOYL_COA_HYDRATASE"/>
    <property type="match status" value="1"/>
</dbReference>
<dbReference type="Pfam" id="PF00378">
    <property type="entry name" value="ECH_1"/>
    <property type="match status" value="1"/>
</dbReference>
<accession>A0A378TFV0</accession>
<dbReference type="PANTHER" id="PTHR11941">
    <property type="entry name" value="ENOYL-COA HYDRATASE-RELATED"/>
    <property type="match status" value="1"/>
</dbReference>
<dbReference type="InterPro" id="IPR001753">
    <property type="entry name" value="Enoyl-CoA_hydra/iso"/>
</dbReference>
<dbReference type="Gene3D" id="3.90.226.10">
    <property type="entry name" value="2-enoyl-CoA Hydratase, Chain A, domain 1"/>
    <property type="match status" value="1"/>
</dbReference>
<evidence type="ECO:0000256" key="3">
    <source>
        <dbReference type="ARBA" id="ARBA00022832"/>
    </source>
</evidence>
<dbReference type="SUPFAM" id="SSF52096">
    <property type="entry name" value="ClpP/crotonase"/>
    <property type="match status" value="1"/>
</dbReference>
<keyword evidence="3" id="KW-0276">Fatty acid metabolism</keyword>
<comment type="similarity">
    <text evidence="2 7">Belongs to the enoyl-CoA hydratase/isomerase family.</text>
</comment>
<dbReference type="GO" id="GO:0016853">
    <property type="term" value="F:isomerase activity"/>
    <property type="evidence" value="ECO:0007669"/>
    <property type="project" value="UniProtKB-KW"/>
</dbReference>
<dbReference type="OrthoDB" id="8452484at2"/>
<comment type="catalytic activity">
    <reaction evidence="5">
        <text>a (3S)-3-hydroxyacyl-CoA = a (2E)-enoyl-CoA + H2O</text>
        <dbReference type="Rhea" id="RHEA:16105"/>
        <dbReference type="ChEBI" id="CHEBI:15377"/>
        <dbReference type="ChEBI" id="CHEBI:57318"/>
        <dbReference type="ChEBI" id="CHEBI:58856"/>
        <dbReference type="EC" id="4.2.1.17"/>
    </reaction>
</comment>
<comment type="function">
    <text evidence="1">Could possibly oxidize fatty acids using specific components.</text>
</comment>
<dbReference type="InterPro" id="IPR018376">
    <property type="entry name" value="Enoyl-CoA_hyd/isom_CS"/>
</dbReference>
<dbReference type="EC" id="4.2.1.17" evidence="8"/>
<comment type="catalytic activity">
    <reaction evidence="6">
        <text>a 4-saturated-(3S)-3-hydroxyacyl-CoA = a (3E)-enoyl-CoA + H2O</text>
        <dbReference type="Rhea" id="RHEA:20724"/>
        <dbReference type="ChEBI" id="CHEBI:15377"/>
        <dbReference type="ChEBI" id="CHEBI:58521"/>
        <dbReference type="ChEBI" id="CHEBI:137480"/>
        <dbReference type="EC" id="4.2.1.17"/>
    </reaction>
</comment>
<evidence type="ECO:0000313" key="9">
    <source>
        <dbReference type="Proteomes" id="UP000254978"/>
    </source>
</evidence>
<evidence type="ECO:0000256" key="6">
    <source>
        <dbReference type="ARBA" id="ARBA00023717"/>
    </source>
</evidence>
<organism evidence="8 9">
    <name type="scientific">Mycolicibacterium tokaiense</name>
    <dbReference type="NCBI Taxonomy" id="39695"/>
    <lineage>
        <taxon>Bacteria</taxon>
        <taxon>Bacillati</taxon>
        <taxon>Actinomycetota</taxon>
        <taxon>Actinomycetes</taxon>
        <taxon>Mycobacteriales</taxon>
        <taxon>Mycobacteriaceae</taxon>
        <taxon>Mycolicibacterium</taxon>
    </lineage>
</organism>
<evidence type="ECO:0000256" key="1">
    <source>
        <dbReference type="ARBA" id="ARBA00002994"/>
    </source>
</evidence>
<dbReference type="GO" id="GO:0018812">
    <property type="term" value="F:3-hydroxyacyl-CoA dehydratase activity"/>
    <property type="evidence" value="ECO:0007669"/>
    <property type="project" value="RHEA"/>
</dbReference>
<name>A0A378TFV0_9MYCO</name>
<protein>
    <submittedName>
        <fullName evidence="8">Enoyl-CoA hydratase/isomerase</fullName>
        <ecNumber evidence="8">4.2.1.17</ecNumber>
    </submittedName>
</protein>